<dbReference type="Pfam" id="PF03055">
    <property type="entry name" value="RPE65"/>
    <property type="match status" value="1"/>
</dbReference>
<protein>
    <recommendedName>
        <fullName evidence="5">Dioxygenase</fullName>
        <ecNumber evidence="5">1.13.11.-</ecNumber>
    </recommendedName>
</protein>
<keyword evidence="4 5" id="KW-0408">Iron</keyword>
<dbReference type="RefSeq" id="WP_346031779.1">
    <property type="nucleotide sequence ID" value="NZ_BAABHV010000006.1"/>
</dbReference>
<keyword evidence="7" id="KW-1185">Reference proteome</keyword>
<keyword evidence="2 5" id="KW-0479">Metal-binding</keyword>
<dbReference type="Proteomes" id="UP001500518">
    <property type="component" value="Unassembled WGS sequence"/>
</dbReference>
<evidence type="ECO:0000256" key="4">
    <source>
        <dbReference type="ARBA" id="ARBA00023004"/>
    </source>
</evidence>
<dbReference type="InterPro" id="IPR004294">
    <property type="entry name" value="Carotenoid_Oase"/>
</dbReference>
<comment type="caution">
    <text evidence="6">The sequence shown here is derived from an EMBL/GenBank/DDBJ whole genome shotgun (WGS) entry which is preliminary data.</text>
</comment>
<reference evidence="7" key="1">
    <citation type="journal article" date="2019" name="Int. J. Syst. Evol. Microbiol.">
        <title>The Global Catalogue of Microorganisms (GCM) 10K type strain sequencing project: providing services to taxonomists for standard genome sequencing and annotation.</title>
        <authorList>
            <consortium name="The Broad Institute Genomics Platform"/>
            <consortium name="The Broad Institute Genome Sequencing Center for Infectious Disease"/>
            <person name="Wu L."/>
            <person name="Ma J."/>
        </authorList>
    </citation>
    <scope>NUCLEOTIDE SEQUENCE [LARGE SCALE GENOMIC DNA]</scope>
    <source>
        <strain evidence="7">JCM 18014</strain>
    </source>
</reference>
<evidence type="ECO:0000256" key="5">
    <source>
        <dbReference type="RuleBase" id="RU364048"/>
    </source>
</evidence>
<proteinExistence type="inferred from homology"/>
<evidence type="ECO:0000313" key="6">
    <source>
        <dbReference type="EMBL" id="GAA5049249.1"/>
    </source>
</evidence>
<gene>
    <name evidence="6" type="ORF">GCM10023208_07340</name>
</gene>
<sequence>MPEVFHPFASFGLQERKPMRFEADVFECEVEGEIPPELEGSYFRSGGDRQYPSLEDDIILNGDGMVSAFHFEDGHVSFRSRYVQTERLKAERGARRRLYGHYRNKYTDDPSVSNLPQRDNTGNTYAFEHHGKLFALREDSRPYELDMDTLETKGVGDFGDLKSTALTAHPKIDPETGEWWSYGVFADGEPSTTASLHVFDRDGKLVREQMFETPYPGLSHDWGVTREHLVFPIMPLVADDARLRKGGAYYEYDPDLPSKWGVMPRDGDPAKDMRWFDIPGLVMGHVMNAYTEGDRVILDTPASPGNCFSFFADKAGRFPTMPETITQITRIVFDLSKPDDEAVSLHPVEGALGDMPKIDDRFAMSKHSIGYFALRDFPQMGVGQIMWDQVGLGGELRVHELAGAAAQEPVFIPRRPDAPEGDGFILTVVDRFEEKRADLLILDGNDVSKPPLATIKLPFAMPMAFHGCWVPSEKAA</sequence>
<evidence type="ECO:0000256" key="2">
    <source>
        <dbReference type="ARBA" id="ARBA00022723"/>
    </source>
</evidence>
<keyword evidence="5" id="KW-0223">Dioxygenase</keyword>
<comment type="cofactor">
    <cofactor evidence="5">
        <name>Fe(2+)</name>
        <dbReference type="ChEBI" id="CHEBI:29033"/>
    </cofactor>
    <text evidence="5">Binds 1 Fe(2+) ion per subunit.</text>
</comment>
<dbReference type="PANTHER" id="PTHR10543">
    <property type="entry name" value="BETA-CAROTENE DIOXYGENASE"/>
    <property type="match status" value="1"/>
</dbReference>
<evidence type="ECO:0000256" key="1">
    <source>
        <dbReference type="ARBA" id="ARBA00006787"/>
    </source>
</evidence>
<accession>A0ABP9K437</accession>
<comment type="similarity">
    <text evidence="1 5">Belongs to the carotenoid oxygenase family.</text>
</comment>
<keyword evidence="3 5" id="KW-0560">Oxidoreductase</keyword>
<dbReference type="EMBL" id="BAABHV010000006">
    <property type="protein sequence ID" value="GAA5049249.1"/>
    <property type="molecule type" value="Genomic_DNA"/>
</dbReference>
<dbReference type="EC" id="1.13.11.-" evidence="5"/>
<evidence type="ECO:0000313" key="7">
    <source>
        <dbReference type="Proteomes" id="UP001500518"/>
    </source>
</evidence>
<evidence type="ECO:0000256" key="3">
    <source>
        <dbReference type="ARBA" id="ARBA00023002"/>
    </source>
</evidence>
<dbReference type="PANTHER" id="PTHR10543:SF89">
    <property type="entry name" value="CAROTENOID 9,10(9',10')-CLEAVAGE DIOXYGENASE 1"/>
    <property type="match status" value="1"/>
</dbReference>
<name>A0ABP9K437_9SPHN</name>
<organism evidence="6 7">
    <name type="scientific">Erythrobacter westpacificensis</name>
    <dbReference type="NCBI Taxonomy" id="1055231"/>
    <lineage>
        <taxon>Bacteria</taxon>
        <taxon>Pseudomonadati</taxon>
        <taxon>Pseudomonadota</taxon>
        <taxon>Alphaproteobacteria</taxon>
        <taxon>Sphingomonadales</taxon>
        <taxon>Erythrobacteraceae</taxon>
        <taxon>Erythrobacter/Porphyrobacter group</taxon>
        <taxon>Erythrobacter</taxon>
    </lineage>
</organism>